<dbReference type="AlphaFoldDB" id="A0A644VBN3"/>
<protein>
    <submittedName>
        <fullName evidence="4">Mannose-6-phosphate isomerase ManA</fullName>
        <ecNumber evidence="4">5.3.1.8</ecNumber>
    </submittedName>
</protein>
<evidence type="ECO:0000313" key="4">
    <source>
        <dbReference type="EMBL" id="MPL88690.1"/>
    </source>
</evidence>
<dbReference type="PANTHER" id="PTHR42742:SF3">
    <property type="entry name" value="FRUCTOKINASE"/>
    <property type="match status" value="1"/>
</dbReference>
<sequence length="177" mass="20008">MNIINPKKGDFIFIEPGTLHSATGGITVAEIQQVSDITYRVYDWGREHNPETAREMHLDEAIDCINYRKLEIKPPLYLRNDEFLSANGSRKNLADCSYFKISLFEVNEKERLESDIFNSFIIYFSVDGEAIIKGGDGVVSLMRGECAILPAYIGEYTIEKATPSCHLLEIIGKPRVN</sequence>
<dbReference type="InterPro" id="IPR014710">
    <property type="entry name" value="RmlC-like_jellyroll"/>
</dbReference>
<dbReference type="Gene3D" id="2.60.120.10">
    <property type="entry name" value="Jelly Rolls"/>
    <property type="match status" value="2"/>
</dbReference>
<dbReference type="GO" id="GO:0004476">
    <property type="term" value="F:mannose-6-phosphate isomerase activity"/>
    <property type="evidence" value="ECO:0007669"/>
    <property type="project" value="UniProtKB-EC"/>
</dbReference>
<dbReference type="Pfam" id="PF21621">
    <property type="entry name" value="MPI_cupin_dom"/>
    <property type="match status" value="1"/>
</dbReference>
<evidence type="ECO:0000256" key="2">
    <source>
        <dbReference type="ARBA" id="ARBA00022833"/>
    </source>
</evidence>
<dbReference type="GO" id="GO:0046872">
    <property type="term" value="F:metal ion binding"/>
    <property type="evidence" value="ECO:0007669"/>
    <property type="project" value="UniProtKB-KW"/>
</dbReference>
<reference evidence="4" key="1">
    <citation type="submission" date="2019-08" db="EMBL/GenBank/DDBJ databases">
        <authorList>
            <person name="Kucharzyk K."/>
            <person name="Murdoch R.W."/>
            <person name="Higgins S."/>
            <person name="Loffler F."/>
        </authorList>
    </citation>
    <scope>NUCLEOTIDE SEQUENCE</scope>
</reference>
<dbReference type="InterPro" id="IPR051804">
    <property type="entry name" value="Carb_Metab_Reg_Kinase/Isom"/>
</dbReference>
<evidence type="ECO:0000259" key="3">
    <source>
        <dbReference type="Pfam" id="PF21621"/>
    </source>
</evidence>
<gene>
    <name evidence="4" type="primary">manA_4</name>
    <name evidence="4" type="ORF">SDC9_34716</name>
</gene>
<comment type="caution">
    <text evidence="4">The sequence shown here is derived from an EMBL/GenBank/DDBJ whole genome shotgun (WGS) entry which is preliminary data.</text>
</comment>
<proteinExistence type="predicted"/>
<keyword evidence="4" id="KW-0413">Isomerase</keyword>
<dbReference type="PANTHER" id="PTHR42742">
    <property type="entry name" value="TRANSCRIPTIONAL REPRESSOR MPRA"/>
    <property type="match status" value="1"/>
</dbReference>
<feature type="domain" description="Mannose-6-phosphate isomerase cupin" evidence="3">
    <location>
        <begin position="92"/>
        <end position="159"/>
    </location>
</feature>
<dbReference type="InterPro" id="IPR049071">
    <property type="entry name" value="MPI_cupin_dom"/>
</dbReference>
<dbReference type="EMBL" id="VSSQ01000263">
    <property type="protein sequence ID" value="MPL88690.1"/>
    <property type="molecule type" value="Genomic_DNA"/>
</dbReference>
<organism evidence="4">
    <name type="scientific">bioreactor metagenome</name>
    <dbReference type="NCBI Taxonomy" id="1076179"/>
    <lineage>
        <taxon>unclassified sequences</taxon>
        <taxon>metagenomes</taxon>
        <taxon>ecological metagenomes</taxon>
    </lineage>
</organism>
<keyword evidence="2" id="KW-0862">Zinc</keyword>
<dbReference type="EC" id="5.3.1.8" evidence="4"/>
<keyword evidence="1" id="KW-0479">Metal-binding</keyword>
<name>A0A644VBN3_9ZZZZ</name>
<dbReference type="SUPFAM" id="SSF51182">
    <property type="entry name" value="RmlC-like cupins"/>
    <property type="match status" value="1"/>
</dbReference>
<evidence type="ECO:0000256" key="1">
    <source>
        <dbReference type="ARBA" id="ARBA00022723"/>
    </source>
</evidence>
<accession>A0A644VBN3</accession>
<dbReference type="InterPro" id="IPR011051">
    <property type="entry name" value="RmlC_Cupin_sf"/>
</dbReference>